<feature type="transmembrane region" description="Helical" evidence="1">
    <location>
        <begin position="7"/>
        <end position="32"/>
    </location>
</feature>
<comment type="caution">
    <text evidence="2">The sequence shown here is derived from an EMBL/GenBank/DDBJ whole genome shotgun (WGS) entry which is preliminary data.</text>
</comment>
<dbReference type="EMBL" id="MHCP01000034">
    <property type="protein sequence ID" value="OGY22776.1"/>
    <property type="molecule type" value="Genomic_DNA"/>
</dbReference>
<evidence type="ECO:0000313" key="3">
    <source>
        <dbReference type="Proteomes" id="UP000176631"/>
    </source>
</evidence>
<organism evidence="2 3">
    <name type="scientific">Candidatus Woykebacteria bacterium RBG_13_40_15</name>
    <dbReference type="NCBI Taxonomy" id="1802593"/>
    <lineage>
        <taxon>Bacteria</taxon>
        <taxon>Candidatus Woykeibacteriota</taxon>
    </lineage>
</organism>
<protein>
    <submittedName>
        <fullName evidence="2">Uncharacterized protein</fullName>
    </submittedName>
</protein>
<sequence length="161" mass="17222">MDIHKLFWLSLVLLFIPLSLLGGLSTGLLLGIPASPVAVAWFSAQGFIVMLAVVKTRASAHGGEKVSVMAEGERQQSLEIAASLGLDAGSIETLVSLQRMLLNSRIASLRYNGETIRTEGSIGPWSRVLTATTTDCQQTRLLLHEISSEQPIAPAIALLTE</sequence>
<reference evidence="2 3" key="1">
    <citation type="journal article" date="2016" name="Nat. Commun.">
        <title>Thousands of microbial genomes shed light on interconnected biogeochemical processes in an aquifer system.</title>
        <authorList>
            <person name="Anantharaman K."/>
            <person name="Brown C.T."/>
            <person name="Hug L.A."/>
            <person name="Sharon I."/>
            <person name="Castelle C.J."/>
            <person name="Probst A.J."/>
            <person name="Thomas B.C."/>
            <person name="Singh A."/>
            <person name="Wilkins M.J."/>
            <person name="Karaoz U."/>
            <person name="Brodie E.L."/>
            <person name="Williams K.H."/>
            <person name="Hubbard S.S."/>
            <person name="Banfield J.F."/>
        </authorList>
    </citation>
    <scope>NUCLEOTIDE SEQUENCE [LARGE SCALE GENOMIC DNA]</scope>
</reference>
<name>A0A1G1W507_9BACT</name>
<feature type="transmembrane region" description="Helical" evidence="1">
    <location>
        <begin position="38"/>
        <end position="54"/>
    </location>
</feature>
<accession>A0A1G1W507</accession>
<gene>
    <name evidence="2" type="ORF">A2172_01855</name>
</gene>
<keyword evidence="1" id="KW-0472">Membrane</keyword>
<proteinExistence type="predicted"/>
<keyword evidence="1" id="KW-1133">Transmembrane helix</keyword>
<evidence type="ECO:0000313" key="2">
    <source>
        <dbReference type="EMBL" id="OGY22776.1"/>
    </source>
</evidence>
<evidence type="ECO:0000256" key="1">
    <source>
        <dbReference type="SAM" id="Phobius"/>
    </source>
</evidence>
<dbReference type="AlphaFoldDB" id="A0A1G1W507"/>
<dbReference type="Proteomes" id="UP000176631">
    <property type="component" value="Unassembled WGS sequence"/>
</dbReference>
<keyword evidence="1" id="KW-0812">Transmembrane</keyword>